<evidence type="ECO:0008006" key="3">
    <source>
        <dbReference type="Google" id="ProtNLM"/>
    </source>
</evidence>
<keyword evidence="2" id="KW-1185">Reference proteome</keyword>
<accession>A0ABT0BUR0</accession>
<dbReference type="SUPFAM" id="SSF52980">
    <property type="entry name" value="Restriction endonuclease-like"/>
    <property type="match status" value="1"/>
</dbReference>
<dbReference type="RefSeq" id="WP_243923690.1">
    <property type="nucleotide sequence ID" value="NZ_JALHLG010000045.1"/>
</dbReference>
<gene>
    <name evidence="1" type="ORF">MTR66_18425</name>
</gene>
<sequence length="253" mass="28101">MADDDDVEEFDEDFEGQLDVSTGRGADPKELVEAIFGAELCEKFEIFSYRNAASILKGGFSAHFDSIVAGLEKFSITKEMIRFPGGSKGQIAKYVDTLFLESEGWRETRISADLHVKLLHAKKKNLVFDEYVRNGFLDGHRIDFLRGRVALDLEWNSKDQTYDRDLYAFSAFYDAGAVDVGAILTRGSSLDSNFFRGLGRVLKKDGTEGAKEVYKKFGASTTWMGKLLYRLDAGRNGGCPVLAIGITPNCVVD</sequence>
<comment type="caution">
    <text evidence="1">The sequence shown here is derived from an EMBL/GenBank/DDBJ whole genome shotgun (WGS) entry which is preliminary data.</text>
</comment>
<dbReference type="EMBL" id="JALHLG010000045">
    <property type="protein sequence ID" value="MCJ2188784.1"/>
    <property type="molecule type" value="Genomic_DNA"/>
</dbReference>
<dbReference type="InterPro" id="IPR015278">
    <property type="entry name" value="BglII-like"/>
</dbReference>
<dbReference type="Pfam" id="PF09195">
    <property type="entry name" value="Endonuc-BglII"/>
    <property type="match status" value="1"/>
</dbReference>
<evidence type="ECO:0000313" key="1">
    <source>
        <dbReference type="EMBL" id="MCJ2188784.1"/>
    </source>
</evidence>
<evidence type="ECO:0000313" key="2">
    <source>
        <dbReference type="Proteomes" id="UP001202281"/>
    </source>
</evidence>
<name>A0ABT0BUR0_9SPHN</name>
<organism evidence="1 2">
    <name type="scientific">Novosphingobium beihaiensis</name>
    <dbReference type="NCBI Taxonomy" id="2930389"/>
    <lineage>
        <taxon>Bacteria</taxon>
        <taxon>Pseudomonadati</taxon>
        <taxon>Pseudomonadota</taxon>
        <taxon>Alphaproteobacteria</taxon>
        <taxon>Sphingomonadales</taxon>
        <taxon>Sphingomonadaceae</taxon>
        <taxon>Novosphingobium</taxon>
    </lineage>
</organism>
<reference evidence="1 2" key="1">
    <citation type="submission" date="2022-04" db="EMBL/GenBank/DDBJ databases">
        <title>Identification of a novel bacterium isolated from mangrove sediments.</title>
        <authorList>
            <person name="Pan X."/>
        </authorList>
    </citation>
    <scope>NUCLEOTIDE SEQUENCE [LARGE SCALE GENOMIC DNA]</scope>
    <source>
        <strain evidence="1 2">B2638</strain>
    </source>
</reference>
<protein>
    <recommendedName>
        <fullName evidence="3">Restriction endonuclease BglII</fullName>
    </recommendedName>
</protein>
<dbReference type="Proteomes" id="UP001202281">
    <property type="component" value="Unassembled WGS sequence"/>
</dbReference>
<proteinExistence type="predicted"/>
<dbReference type="InterPro" id="IPR011335">
    <property type="entry name" value="Restrct_endonuc-II-like"/>
</dbReference>